<dbReference type="GO" id="GO:0016787">
    <property type="term" value="F:hydrolase activity"/>
    <property type="evidence" value="ECO:0007669"/>
    <property type="project" value="UniProtKB-KW"/>
</dbReference>
<keyword evidence="5" id="KW-1185">Reference proteome</keyword>
<dbReference type="GO" id="GO:0043596">
    <property type="term" value="C:nuclear replication fork"/>
    <property type="evidence" value="ECO:0007669"/>
    <property type="project" value="TreeGrafter"/>
</dbReference>
<evidence type="ECO:0000256" key="1">
    <source>
        <dbReference type="ARBA" id="ARBA00022801"/>
    </source>
</evidence>
<dbReference type="InterPro" id="IPR027417">
    <property type="entry name" value="P-loop_NTPase"/>
</dbReference>
<dbReference type="GO" id="GO:0004520">
    <property type="term" value="F:DNA endonuclease activity"/>
    <property type="evidence" value="ECO:0007669"/>
    <property type="project" value="TreeGrafter"/>
</dbReference>
<evidence type="ECO:0000256" key="2">
    <source>
        <dbReference type="SAM" id="MobiDB-lite"/>
    </source>
</evidence>
<proteinExistence type="predicted"/>
<organism evidence="4 5">
    <name type="scientific">Dipteronia sinensis</name>
    <dbReference type="NCBI Taxonomy" id="43782"/>
    <lineage>
        <taxon>Eukaryota</taxon>
        <taxon>Viridiplantae</taxon>
        <taxon>Streptophyta</taxon>
        <taxon>Embryophyta</taxon>
        <taxon>Tracheophyta</taxon>
        <taxon>Spermatophyta</taxon>
        <taxon>Magnoliopsida</taxon>
        <taxon>eudicotyledons</taxon>
        <taxon>Gunneridae</taxon>
        <taxon>Pentapetalae</taxon>
        <taxon>rosids</taxon>
        <taxon>malvids</taxon>
        <taxon>Sapindales</taxon>
        <taxon>Sapindaceae</taxon>
        <taxon>Hippocastanoideae</taxon>
        <taxon>Acereae</taxon>
        <taxon>Dipteronia</taxon>
    </lineage>
</organism>
<dbReference type="SUPFAM" id="SSF52540">
    <property type="entry name" value="P-loop containing nucleoside triphosphate hydrolases"/>
    <property type="match status" value="1"/>
</dbReference>
<dbReference type="Gene3D" id="3.40.50.300">
    <property type="entry name" value="P-loop containing nucleotide triphosphate hydrolases"/>
    <property type="match status" value="1"/>
</dbReference>
<dbReference type="InterPro" id="IPR049730">
    <property type="entry name" value="SNF2/RAD54-like_C"/>
</dbReference>
<accession>A0AAE0AYA2</accession>
<dbReference type="PANTHER" id="PTHR45766">
    <property type="entry name" value="DNA ANNEALING HELICASE AND ENDONUCLEASE ZRANB3 FAMILY MEMBER"/>
    <property type="match status" value="1"/>
</dbReference>
<name>A0AAE0AYA2_9ROSI</name>
<evidence type="ECO:0000313" key="4">
    <source>
        <dbReference type="EMBL" id="KAK3225854.1"/>
    </source>
</evidence>
<dbReference type="GO" id="GO:0031297">
    <property type="term" value="P:replication fork processing"/>
    <property type="evidence" value="ECO:0007669"/>
    <property type="project" value="TreeGrafter"/>
</dbReference>
<evidence type="ECO:0000259" key="3">
    <source>
        <dbReference type="PROSITE" id="PS51194"/>
    </source>
</evidence>
<reference evidence="4" key="1">
    <citation type="journal article" date="2023" name="Plant J.">
        <title>Genome sequences and population genomics provide insights into the demographic history, inbreeding, and mutation load of two 'living fossil' tree species of Dipteronia.</title>
        <authorList>
            <person name="Feng Y."/>
            <person name="Comes H.P."/>
            <person name="Chen J."/>
            <person name="Zhu S."/>
            <person name="Lu R."/>
            <person name="Zhang X."/>
            <person name="Li P."/>
            <person name="Qiu J."/>
            <person name="Olsen K.M."/>
            <person name="Qiu Y."/>
        </authorList>
    </citation>
    <scope>NUCLEOTIDE SEQUENCE</scope>
    <source>
        <strain evidence="4">NBL</strain>
    </source>
</reference>
<protein>
    <recommendedName>
        <fullName evidence="3">Helicase C-terminal domain-containing protein</fullName>
    </recommendedName>
</protein>
<comment type="caution">
    <text evidence="4">The sequence shown here is derived from an EMBL/GenBank/DDBJ whole genome shotgun (WGS) entry which is preliminary data.</text>
</comment>
<dbReference type="Pfam" id="PF00271">
    <property type="entry name" value="Helicase_C"/>
    <property type="match status" value="1"/>
</dbReference>
<dbReference type="GO" id="GO:0006281">
    <property type="term" value="P:DNA repair"/>
    <property type="evidence" value="ECO:0007669"/>
    <property type="project" value="TreeGrafter"/>
</dbReference>
<dbReference type="SMART" id="SM00490">
    <property type="entry name" value="HELICc"/>
    <property type="match status" value="1"/>
</dbReference>
<feature type="domain" description="Helicase C-terminal" evidence="3">
    <location>
        <begin position="152"/>
        <end position="299"/>
    </location>
</feature>
<feature type="region of interest" description="Disordered" evidence="2">
    <location>
        <begin position="95"/>
        <end position="114"/>
    </location>
</feature>
<dbReference type="InterPro" id="IPR001650">
    <property type="entry name" value="Helicase_C-like"/>
</dbReference>
<gene>
    <name evidence="4" type="ORF">Dsin_005716</name>
</gene>
<dbReference type="AlphaFoldDB" id="A0AAE0AYA2"/>
<evidence type="ECO:0000313" key="5">
    <source>
        <dbReference type="Proteomes" id="UP001281410"/>
    </source>
</evidence>
<dbReference type="PANTHER" id="PTHR45766:SF5">
    <property type="entry name" value="SNF2 DOMAIN-CONTAINING PROTEIN _ HELICASE DOMAIN-CONTAINING PROTEIN _ HNH ENDONUCLEASE DOMAIN-CONTAINING PROTEIN"/>
    <property type="match status" value="1"/>
</dbReference>
<dbReference type="Proteomes" id="UP001281410">
    <property type="component" value="Unassembled WGS sequence"/>
</dbReference>
<dbReference type="CDD" id="cd18793">
    <property type="entry name" value="SF2_C_SNF"/>
    <property type="match status" value="1"/>
</dbReference>
<sequence>MLWPGLLGKNKYDFAKTYCDVKVVQGYQGQNFQDFSRGVRLEELNVLLRQSVMIRRLKENVLVELPPKRRQIIKLSLKRSDIVLAKASVLVKHGSSSDTSATKDTSLENLDEPDDSGVSCRLGNLSYQELGIAKLSGFREWLSIHPFIAESDGAAELDLTPRSSKMLIFAHHHKVLDGIQEFICEKGIPFVRIDGNTLPRDRQSAVQSFQSSNEVKVAIIGITAGGVGLDFSSAQNVVFMELPQSPSLMLQAEDRAHRRGQTSAVNIYIFCAKDTIDESHWQKFEQEAALCIIDNKWKI</sequence>
<keyword evidence="1" id="KW-0378">Hydrolase</keyword>
<dbReference type="EMBL" id="JANJYJ010000002">
    <property type="protein sequence ID" value="KAK3225854.1"/>
    <property type="molecule type" value="Genomic_DNA"/>
</dbReference>
<dbReference type="PROSITE" id="PS51194">
    <property type="entry name" value="HELICASE_CTER"/>
    <property type="match status" value="1"/>
</dbReference>